<dbReference type="NCBIfam" id="TIGR04057">
    <property type="entry name" value="SusC_RagA_signa"/>
    <property type="match status" value="1"/>
</dbReference>
<evidence type="ECO:0000256" key="1">
    <source>
        <dbReference type="PROSITE-ProRule" id="PRU01360"/>
    </source>
</evidence>
<evidence type="ECO:0000256" key="3">
    <source>
        <dbReference type="SAM" id="SignalP"/>
    </source>
</evidence>
<dbReference type="KEGG" id="fgl:EM308_14315"/>
<keyword evidence="1" id="KW-1134">Transmembrane beta strand</keyword>
<evidence type="ECO:0000259" key="4">
    <source>
        <dbReference type="Pfam" id="PF00593"/>
    </source>
</evidence>
<feature type="chain" id="PRO_5042001609" evidence="3">
    <location>
        <begin position="17"/>
        <end position="1081"/>
    </location>
</feature>
<dbReference type="AlphaFoldDB" id="A0AAC9I9R8"/>
<keyword evidence="1" id="KW-0813">Transport</keyword>
<dbReference type="InterPro" id="IPR037066">
    <property type="entry name" value="Plug_dom_sf"/>
</dbReference>
<evidence type="ECO:0000313" key="7">
    <source>
        <dbReference type="Proteomes" id="UP000175968"/>
    </source>
</evidence>
<dbReference type="Pfam" id="PF00593">
    <property type="entry name" value="TonB_dep_Rec_b-barrel"/>
    <property type="match status" value="1"/>
</dbReference>
<evidence type="ECO:0000313" key="6">
    <source>
        <dbReference type="EMBL" id="AOW11417.1"/>
    </source>
</evidence>
<dbReference type="Proteomes" id="UP000175968">
    <property type="component" value="Chromosome"/>
</dbReference>
<keyword evidence="1 2" id="KW-0472">Membrane</keyword>
<dbReference type="NCBIfam" id="TIGR04056">
    <property type="entry name" value="OMP_RagA_SusC"/>
    <property type="match status" value="1"/>
</dbReference>
<dbReference type="InterPro" id="IPR023996">
    <property type="entry name" value="TonB-dep_OMP_SusC/RagA"/>
</dbReference>
<evidence type="ECO:0000256" key="2">
    <source>
        <dbReference type="RuleBase" id="RU003357"/>
    </source>
</evidence>
<gene>
    <name evidence="6" type="ORF">EM308_14315</name>
</gene>
<accession>A0AAC9I9R8</accession>
<dbReference type="SUPFAM" id="SSF49464">
    <property type="entry name" value="Carboxypeptidase regulatory domain-like"/>
    <property type="match status" value="1"/>
</dbReference>
<feature type="domain" description="TonB-dependent receptor plug" evidence="5">
    <location>
        <begin position="111"/>
        <end position="225"/>
    </location>
</feature>
<protein>
    <submittedName>
        <fullName evidence="6">Uncharacterized protein</fullName>
    </submittedName>
</protein>
<dbReference type="SUPFAM" id="SSF56935">
    <property type="entry name" value="Porins"/>
    <property type="match status" value="1"/>
</dbReference>
<dbReference type="PROSITE" id="PS52016">
    <property type="entry name" value="TONB_DEPENDENT_REC_3"/>
    <property type="match status" value="1"/>
</dbReference>
<dbReference type="InterPro" id="IPR012910">
    <property type="entry name" value="Plug_dom"/>
</dbReference>
<dbReference type="InterPro" id="IPR000531">
    <property type="entry name" value="Beta-barrel_TonB"/>
</dbReference>
<dbReference type="Pfam" id="PF13715">
    <property type="entry name" value="CarbopepD_reg_2"/>
    <property type="match status" value="1"/>
</dbReference>
<dbReference type="GO" id="GO:0009279">
    <property type="term" value="C:cell outer membrane"/>
    <property type="evidence" value="ECO:0007669"/>
    <property type="project" value="UniProtKB-SubCell"/>
</dbReference>
<dbReference type="EMBL" id="CP017479">
    <property type="protein sequence ID" value="AOW11417.1"/>
    <property type="molecule type" value="Genomic_DNA"/>
</dbReference>
<feature type="domain" description="TonB-dependent receptor-like beta-barrel" evidence="4">
    <location>
        <begin position="459"/>
        <end position="844"/>
    </location>
</feature>
<dbReference type="InterPro" id="IPR008969">
    <property type="entry name" value="CarboxyPept-like_regulatory"/>
</dbReference>
<keyword evidence="1" id="KW-0812">Transmembrane</keyword>
<keyword evidence="1" id="KW-0998">Cell outer membrane</keyword>
<keyword evidence="3" id="KW-0732">Signal</keyword>
<organism evidence="6 7">
    <name type="scientific">Flavobacterium gilvum</name>
    <dbReference type="NCBI Taxonomy" id="1492737"/>
    <lineage>
        <taxon>Bacteria</taxon>
        <taxon>Pseudomonadati</taxon>
        <taxon>Bacteroidota</taxon>
        <taxon>Flavobacteriia</taxon>
        <taxon>Flavobacteriales</taxon>
        <taxon>Flavobacteriaceae</taxon>
        <taxon>Flavobacterium</taxon>
    </lineage>
</organism>
<comment type="similarity">
    <text evidence="1 2">Belongs to the TonB-dependent receptor family.</text>
</comment>
<feature type="signal peptide" evidence="3">
    <location>
        <begin position="1"/>
        <end position="16"/>
    </location>
</feature>
<keyword evidence="2" id="KW-0798">TonB box</keyword>
<dbReference type="Gene3D" id="2.170.130.10">
    <property type="entry name" value="TonB-dependent receptor, plug domain"/>
    <property type="match status" value="1"/>
</dbReference>
<keyword evidence="7" id="KW-1185">Reference proteome</keyword>
<comment type="subcellular location">
    <subcellularLocation>
        <location evidence="1">Cell outer membrane</location>
        <topology evidence="1">Multi-pass membrane protein</topology>
    </subcellularLocation>
</comment>
<proteinExistence type="inferred from homology"/>
<reference evidence="6 7" key="1">
    <citation type="submission" date="2016-10" db="EMBL/GenBank/DDBJ databases">
        <title>Flavobacterium gilvum sp. nov., isolated from stream water.</title>
        <authorList>
            <person name="Shin S.-K."/>
            <person name="Cho Y.-J."/>
            <person name="Yi H."/>
        </authorList>
    </citation>
    <scope>NUCLEOTIDE SEQUENCE [LARGE SCALE GENOMIC DNA]</scope>
    <source>
        <strain evidence="6 7">EM1308</strain>
    </source>
</reference>
<dbReference type="InterPro" id="IPR039426">
    <property type="entry name" value="TonB-dep_rcpt-like"/>
</dbReference>
<dbReference type="Pfam" id="PF07715">
    <property type="entry name" value="Plug"/>
    <property type="match status" value="1"/>
</dbReference>
<dbReference type="InterPro" id="IPR023997">
    <property type="entry name" value="TonB-dep_OMP_SusC/RagA_CS"/>
</dbReference>
<evidence type="ECO:0000259" key="5">
    <source>
        <dbReference type="Pfam" id="PF07715"/>
    </source>
</evidence>
<dbReference type="Gene3D" id="2.60.40.1120">
    <property type="entry name" value="Carboxypeptidase-like, regulatory domain"/>
    <property type="match status" value="1"/>
</dbReference>
<sequence>MFLTAIMFLFTLLSFAQNKIVVSGKVSDAKGLPIPGVTVRVQGTKGGTTTDFDGKYSLKDVDSNSTLEFVYLGMETSSAKIDGRKVINSTMKETTSNLNEVVVVGFGTQKKANLTGSVSQVKMSEVLGDRPITTVGAALQGAVPGLTVTNPSTPGAAATFNIRGVTSISGTINSDGSVTPPSALVLIDNAEGDINMLNPEDVESVSVLKDAASTAIYGARAAFGVVLVTTKRAKKNSKTVFNYNNNFAFTSPINQVEQAPIADIVHTLANWSNTPLVGGPTRQNYVVWEKYIRDYNADPANFLTNNPGKFQAEGRFMPASDSNNYYYLKDTNIQNGIFDNHGFQQTHDFSASGGSETITYRMSLGTVNNDGPLITNKDMYKRYNLGSYVSADLAKWLNTSLDFKYNTSERSLVTLGPIYRQLPNFTPVDTDVPKSTDLNGPTFIFSAPQNYIKYGYPDQNIRKETRIFSRTVLTPFKGFEGVAEYTMDDFFTDAKTFTKSTDYIETNMVVTPSTAFTNPPVQSYSNNKGNNEYRSLNAYASYSFNSPSGDHRFKIMQGFSQERSYSEILNVNRKEIINSDLPSISTAVGETIASDGFIDTSIRSSFYRVNYNYKDKYLLETNGRYDGSSKFPKETRFGFFPSVSAGWQVAKESFMDWSDKWLDEFKIRGSWGQIGNQNIPAYGYSPKMDPSRAPWIVGTTQPATLGMPPLVRQDYTWEMVATSEVGLDIALFNRRLNGSGAYYIRQTTGMLAPGMELPAVVGATAPLQNAADLETKGWEASLSWRDKIGQVGYYVGVNLYDSQTEITKYDNASRLLSAEYTNTSTYYVGQKLGEIWGYKNDGYYTIEDFKDGWQTNNWVLKDGVTSIKGTAVRPGDVKYKNLSDKGTSKANEIDAGMNTVDDPGDRQVIGNTTARYSYGINGGVNYAGFDLSFAMNGVGKRDAWVSDMLHFPLLDRNFATVYSHQLDYWQPIDPANGNWQPINPNPAYPRLYNENANVGSNTKIQDRYLVNASYLRLKNVTFGYNVPSKFVKKAGLNSFKVFCSVENPYTWSHLEKGRDPESLSWGYPFYKTTSFGLNMTF</sequence>
<name>A0AAC9I9R8_9FLAO</name>